<evidence type="ECO:0000256" key="1">
    <source>
        <dbReference type="SAM" id="MobiDB-lite"/>
    </source>
</evidence>
<evidence type="ECO:0000259" key="2">
    <source>
        <dbReference type="PROSITE" id="PS51746"/>
    </source>
</evidence>
<gene>
    <name evidence="3" type="ORF">CQW23_18035</name>
</gene>
<protein>
    <recommendedName>
        <fullName evidence="2">PPM-type phosphatase domain-containing protein</fullName>
    </recommendedName>
</protein>
<feature type="compositionally biased region" description="Acidic residues" evidence="1">
    <location>
        <begin position="261"/>
        <end position="277"/>
    </location>
</feature>
<accession>A0A2G2WFV0</accession>
<reference evidence="4" key="2">
    <citation type="journal article" date="2017" name="J. Anim. Genet.">
        <title>Multiple reference genome sequences of hot pepper reveal the massive evolution of plant disease resistance genes by retroduplication.</title>
        <authorList>
            <person name="Kim S."/>
            <person name="Park J."/>
            <person name="Yeom S.-I."/>
            <person name="Kim Y.-M."/>
            <person name="Seo E."/>
            <person name="Kim K.-T."/>
            <person name="Kim M.-S."/>
            <person name="Lee J.M."/>
            <person name="Cheong K."/>
            <person name="Shin H.-S."/>
            <person name="Kim S.-B."/>
            <person name="Han K."/>
            <person name="Lee J."/>
            <person name="Park M."/>
            <person name="Lee H.-A."/>
            <person name="Lee H.-Y."/>
            <person name="Lee Y."/>
            <person name="Oh S."/>
            <person name="Lee J.H."/>
            <person name="Choi E."/>
            <person name="Choi E."/>
            <person name="Lee S.E."/>
            <person name="Jeon J."/>
            <person name="Kim H."/>
            <person name="Choi G."/>
            <person name="Song H."/>
            <person name="Lee J."/>
            <person name="Lee S.-C."/>
            <person name="Kwon J.-K."/>
            <person name="Lee H.-Y."/>
            <person name="Koo N."/>
            <person name="Hong Y."/>
            <person name="Kim R.W."/>
            <person name="Kang W.-H."/>
            <person name="Huh J.H."/>
            <person name="Kang B.-C."/>
            <person name="Yang T.-J."/>
            <person name="Lee Y.-H."/>
            <person name="Bennetzen J.L."/>
            <person name="Choi D."/>
        </authorList>
    </citation>
    <scope>NUCLEOTIDE SEQUENCE [LARGE SCALE GENOMIC DNA]</scope>
    <source>
        <strain evidence="4">cv. PBC81</strain>
    </source>
</reference>
<dbReference type="PANTHER" id="PTHR47992">
    <property type="entry name" value="PROTEIN PHOSPHATASE"/>
    <property type="match status" value="1"/>
</dbReference>
<organism evidence="3 4">
    <name type="scientific">Capsicum baccatum</name>
    <name type="common">Peruvian pepper</name>
    <dbReference type="NCBI Taxonomy" id="33114"/>
    <lineage>
        <taxon>Eukaryota</taxon>
        <taxon>Viridiplantae</taxon>
        <taxon>Streptophyta</taxon>
        <taxon>Embryophyta</taxon>
        <taxon>Tracheophyta</taxon>
        <taxon>Spermatophyta</taxon>
        <taxon>Magnoliopsida</taxon>
        <taxon>eudicotyledons</taxon>
        <taxon>Gunneridae</taxon>
        <taxon>Pentapetalae</taxon>
        <taxon>asterids</taxon>
        <taxon>lamiids</taxon>
        <taxon>Solanales</taxon>
        <taxon>Solanaceae</taxon>
        <taxon>Solanoideae</taxon>
        <taxon>Capsiceae</taxon>
        <taxon>Capsicum</taxon>
    </lineage>
</organism>
<dbReference type="InterPro" id="IPR015655">
    <property type="entry name" value="PP2C"/>
</dbReference>
<dbReference type="Proteomes" id="UP000224567">
    <property type="component" value="Unassembled WGS sequence"/>
</dbReference>
<dbReference type="EMBL" id="MLFT02000007">
    <property type="protein sequence ID" value="PHT44010.1"/>
    <property type="molecule type" value="Genomic_DNA"/>
</dbReference>
<name>A0A2G2WFV0_CAPBA</name>
<dbReference type="InterPro" id="IPR001932">
    <property type="entry name" value="PPM-type_phosphatase-like_dom"/>
</dbReference>
<dbReference type="AlphaFoldDB" id="A0A2G2WFV0"/>
<feature type="domain" description="PPM-type phosphatase" evidence="2">
    <location>
        <begin position="46"/>
        <end position="324"/>
    </location>
</feature>
<dbReference type="Pfam" id="PF00481">
    <property type="entry name" value="PP2C"/>
    <property type="match status" value="1"/>
</dbReference>
<dbReference type="SUPFAM" id="SSF81606">
    <property type="entry name" value="PP2C-like"/>
    <property type="match status" value="1"/>
</dbReference>
<evidence type="ECO:0000313" key="3">
    <source>
        <dbReference type="EMBL" id="PHT44010.1"/>
    </source>
</evidence>
<reference evidence="3 4" key="1">
    <citation type="journal article" date="2017" name="Genome Biol.">
        <title>New reference genome sequences of hot pepper reveal the massive evolution of plant disease-resistance genes by retroduplication.</title>
        <authorList>
            <person name="Kim S."/>
            <person name="Park J."/>
            <person name="Yeom S.I."/>
            <person name="Kim Y.M."/>
            <person name="Seo E."/>
            <person name="Kim K.T."/>
            <person name="Kim M.S."/>
            <person name="Lee J.M."/>
            <person name="Cheong K."/>
            <person name="Shin H.S."/>
            <person name="Kim S.B."/>
            <person name="Han K."/>
            <person name="Lee J."/>
            <person name="Park M."/>
            <person name="Lee H.A."/>
            <person name="Lee H.Y."/>
            <person name="Lee Y."/>
            <person name="Oh S."/>
            <person name="Lee J.H."/>
            <person name="Choi E."/>
            <person name="Choi E."/>
            <person name="Lee S.E."/>
            <person name="Jeon J."/>
            <person name="Kim H."/>
            <person name="Choi G."/>
            <person name="Song H."/>
            <person name="Lee J."/>
            <person name="Lee S.C."/>
            <person name="Kwon J.K."/>
            <person name="Lee H.Y."/>
            <person name="Koo N."/>
            <person name="Hong Y."/>
            <person name="Kim R.W."/>
            <person name="Kang W.H."/>
            <person name="Huh J.H."/>
            <person name="Kang B.C."/>
            <person name="Yang T.J."/>
            <person name="Lee Y.H."/>
            <person name="Bennetzen J.L."/>
            <person name="Choi D."/>
        </authorList>
    </citation>
    <scope>NUCLEOTIDE SEQUENCE [LARGE SCALE GENOMIC DNA]</scope>
    <source>
        <strain evidence="4">cv. PBC81</strain>
    </source>
</reference>
<dbReference type="PROSITE" id="PS51746">
    <property type="entry name" value="PPM_2"/>
    <property type="match status" value="1"/>
</dbReference>
<dbReference type="CDD" id="cd00143">
    <property type="entry name" value="PP2Cc"/>
    <property type="match status" value="1"/>
</dbReference>
<sequence length="324" mass="35357">MKTMVGINNSNSKVEPELVGLSEEVLKRLHSLPNETTMPSPIRTQNCHFATSEGRRLYQEDQVTCDVNLTFPLLGSDGLEDVKVGAVAVFDGHMGCVASEMAANVFLDKLMLKHNSSIEQSSNAKELLKSSLVTTIHDIDAEFSEASAASLGGLFAKELTRDHNAHSSDERARIEASGGVFTFVRNFTPLLNGHFPMTRAIGDVPLKRYGIIADPKITDWLSLTSKDKFLVVSSDGILHRFNDCGFTLTQLIEIMNNNDDVQGELDSDEPSQYESSDDDKSSGGDDDDNNDENINGESTSVGVYTGLFYVAYTSYCDGLGCTKC</sequence>
<dbReference type="OrthoDB" id="416093at2759"/>
<dbReference type="SMART" id="SM00332">
    <property type="entry name" value="PP2Cc"/>
    <property type="match status" value="1"/>
</dbReference>
<feature type="region of interest" description="Disordered" evidence="1">
    <location>
        <begin position="260"/>
        <end position="297"/>
    </location>
</feature>
<keyword evidence="4" id="KW-1185">Reference proteome</keyword>
<proteinExistence type="predicted"/>
<dbReference type="InterPro" id="IPR036457">
    <property type="entry name" value="PPM-type-like_dom_sf"/>
</dbReference>
<comment type="caution">
    <text evidence="3">The sequence shown here is derived from an EMBL/GenBank/DDBJ whole genome shotgun (WGS) entry which is preliminary data.</text>
</comment>
<evidence type="ECO:0000313" key="4">
    <source>
        <dbReference type="Proteomes" id="UP000224567"/>
    </source>
</evidence>
<dbReference type="Gene3D" id="3.60.40.10">
    <property type="entry name" value="PPM-type phosphatase domain"/>
    <property type="match status" value="2"/>
</dbReference>
<dbReference type="STRING" id="33114.A0A2G2WFV0"/>
<dbReference type="GO" id="GO:0004722">
    <property type="term" value="F:protein serine/threonine phosphatase activity"/>
    <property type="evidence" value="ECO:0007669"/>
    <property type="project" value="InterPro"/>
</dbReference>